<evidence type="ECO:0000259" key="5">
    <source>
        <dbReference type="PROSITE" id="PS51898"/>
    </source>
</evidence>
<dbReference type="AlphaFoldDB" id="A0A1Q9A2X6"/>
<gene>
    <name evidence="7" type="ORF">BJF91_17315</name>
    <name evidence="6" type="ORF">GGQ71_000084</name>
</gene>
<dbReference type="STRING" id="887144.BJF91_17315"/>
<dbReference type="Gene3D" id="1.10.443.10">
    <property type="entry name" value="Intergrase catalytic core"/>
    <property type="match status" value="1"/>
</dbReference>
<dbReference type="InterPro" id="IPR050090">
    <property type="entry name" value="Tyrosine_recombinase_XerCD"/>
</dbReference>
<keyword evidence="2" id="KW-0229">DNA integration</keyword>
<evidence type="ECO:0000256" key="1">
    <source>
        <dbReference type="ARBA" id="ARBA00008857"/>
    </source>
</evidence>
<sequence>MRVELKGLHKTSKSLADGSKRDYYYAWKGGPRLKEKYGTPAFVEEFRQATRDRSSPDADTLAYVIALYKRMELPRLKPSTRSTYLPYLKTIEIEFGDMDIRAIEATGSRAVFLEWRDSLARTPRAADIAWSILQRIMAFGVHMEKLKRNPCTNAGRLAESGTRREIIWTPPDLSRFRAVASRQLADALLLAIWTGQRQGDLLQLRWSAYDGKHIRLKQGKTGRRVAILVSGTLGKMLDRLKAENEARKVQSLTILTNQRGRSWTSSGFKTSWGKAAKKAGITGLTFHDLRGTFITMARRAGASIEDIAKASGHTTKDIHSVLETHYLADDLEQGDVVILKLEANEK</sequence>
<dbReference type="PANTHER" id="PTHR30349:SF64">
    <property type="entry name" value="PROPHAGE INTEGRASE INTD-RELATED"/>
    <property type="match status" value="1"/>
</dbReference>
<evidence type="ECO:0000256" key="3">
    <source>
        <dbReference type="ARBA" id="ARBA00023125"/>
    </source>
</evidence>
<comment type="similarity">
    <text evidence="1">Belongs to the 'phage' integrase family.</text>
</comment>
<comment type="caution">
    <text evidence="7">The sequence shown here is derived from an EMBL/GenBank/DDBJ whole genome shotgun (WGS) entry which is preliminary data.</text>
</comment>
<dbReference type="Pfam" id="PF00589">
    <property type="entry name" value="Phage_integrase"/>
    <property type="match status" value="1"/>
</dbReference>
<dbReference type="GO" id="GO:0006310">
    <property type="term" value="P:DNA recombination"/>
    <property type="evidence" value="ECO:0007669"/>
    <property type="project" value="UniProtKB-KW"/>
</dbReference>
<evidence type="ECO:0000313" key="8">
    <source>
        <dbReference type="Proteomes" id="UP000185598"/>
    </source>
</evidence>
<keyword evidence="4" id="KW-0233">DNA recombination</keyword>
<dbReference type="Proteomes" id="UP000185598">
    <property type="component" value="Unassembled WGS sequence"/>
</dbReference>
<dbReference type="Gene3D" id="1.10.150.130">
    <property type="match status" value="1"/>
</dbReference>
<dbReference type="GO" id="GO:0003677">
    <property type="term" value="F:DNA binding"/>
    <property type="evidence" value="ECO:0007669"/>
    <property type="project" value="UniProtKB-KW"/>
</dbReference>
<evidence type="ECO:0000256" key="4">
    <source>
        <dbReference type="ARBA" id="ARBA00023172"/>
    </source>
</evidence>
<evidence type="ECO:0000313" key="6">
    <source>
        <dbReference type="EMBL" id="MBB4005848.1"/>
    </source>
</evidence>
<dbReference type="OrthoDB" id="8201432at2"/>
<dbReference type="InterPro" id="IPR011010">
    <property type="entry name" value="DNA_brk_join_enz"/>
</dbReference>
<dbReference type="PANTHER" id="PTHR30349">
    <property type="entry name" value="PHAGE INTEGRASE-RELATED"/>
    <property type="match status" value="1"/>
</dbReference>
<proteinExistence type="inferred from homology"/>
<evidence type="ECO:0000256" key="2">
    <source>
        <dbReference type="ARBA" id="ARBA00022908"/>
    </source>
</evidence>
<dbReference type="Proteomes" id="UP000544107">
    <property type="component" value="Unassembled WGS sequence"/>
</dbReference>
<dbReference type="InterPro" id="IPR013762">
    <property type="entry name" value="Integrase-like_cat_sf"/>
</dbReference>
<name>A0A1Q9A2X6_9HYPH</name>
<organism evidence="7 8">
    <name type="scientific">Allorhizobium taibaishanense</name>
    <dbReference type="NCBI Taxonomy" id="887144"/>
    <lineage>
        <taxon>Bacteria</taxon>
        <taxon>Pseudomonadati</taxon>
        <taxon>Pseudomonadota</taxon>
        <taxon>Alphaproteobacteria</taxon>
        <taxon>Hyphomicrobiales</taxon>
        <taxon>Rhizobiaceae</taxon>
        <taxon>Rhizobium/Agrobacterium group</taxon>
        <taxon>Allorhizobium</taxon>
    </lineage>
</organism>
<dbReference type="InterPro" id="IPR002104">
    <property type="entry name" value="Integrase_catalytic"/>
</dbReference>
<dbReference type="RefSeq" id="WP_075614683.1">
    <property type="nucleotide sequence ID" value="NZ_JACIED010000001.1"/>
</dbReference>
<evidence type="ECO:0000313" key="7">
    <source>
        <dbReference type="EMBL" id="OLP48892.1"/>
    </source>
</evidence>
<reference evidence="7 8" key="1">
    <citation type="submission" date="2016-09" db="EMBL/GenBank/DDBJ databases">
        <title>Rhizobium oryziradicis sp. nov., isolated from the root of rice.</title>
        <authorList>
            <person name="Zhao J."/>
            <person name="Zhang X."/>
        </authorList>
    </citation>
    <scope>NUCLEOTIDE SEQUENCE [LARGE SCALE GENOMIC DNA]</scope>
    <source>
        <strain evidence="7 8">14971</strain>
    </source>
</reference>
<feature type="domain" description="Tyr recombinase" evidence="5">
    <location>
        <begin position="163"/>
        <end position="339"/>
    </location>
</feature>
<dbReference type="EMBL" id="JACIED010000001">
    <property type="protein sequence ID" value="MBB4005848.1"/>
    <property type="molecule type" value="Genomic_DNA"/>
</dbReference>
<keyword evidence="8" id="KW-1185">Reference proteome</keyword>
<reference evidence="6 9" key="2">
    <citation type="submission" date="2020-08" db="EMBL/GenBank/DDBJ databases">
        <title>Genomic Encyclopedia of Type Strains, Phase IV (KMG-IV): sequencing the most valuable type-strain genomes for metagenomic binning, comparative biology and taxonomic classification.</title>
        <authorList>
            <person name="Goeker M."/>
        </authorList>
    </citation>
    <scope>NUCLEOTIDE SEQUENCE [LARGE SCALE GENOMIC DNA]</scope>
    <source>
        <strain evidence="6 9">DSM 100021</strain>
    </source>
</reference>
<dbReference type="InterPro" id="IPR010998">
    <property type="entry name" value="Integrase_recombinase_N"/>
</dbReference>
<protein>
    <submittedName>
        <fullName evidence="7">Integrase</fullName>
    </submittedName>
</protein>
<dbReference type="EMBL" id="MKIN01000022">
    <property type="protein sequence ID" value="OLP48892.1"/>
    <property type="molecule type" value="Genomic_DNA"/>
</dbReference>
<dbReference type="SUPFAM" id="SSF56349">
    <property type="entry name" value="DNA breaking-rejoining enzymes"/>
    <property type="match status" value="1"/>
</dbReference>
<dbReference type="GO" id="GO:0015074">
    <property type="term" value="P:DNA integration"/>
    <property type="evidence" value="ECO:0007669"/>
    <property type="project" value="UniProtKB-KW"/>
</dbReference>
<dbReference type="PROSITE" id="PS51898">
    <property type="entry name" value="TYR_RECOMBINASE"/>
    <property type="match status" value="1"/>
</dbReference>
<accession>A0A1Q9A2X6</accession>
<evidence type="ECO:0000313" key="9">
    <source>
        <dbReference type="Proteomes" id="UP000544107"/>
    </source>
</evidence>
<keyword evidence="3" id="KW-0238">DNA-binding</keyword>